<reference evidence="1" key="2">
    <citation type="submission" date="2020-11" db="EMBL/GenBank/DDBJ databases">
        <authorList>
            <person name="McCartney M.A."/>
            <person name="Auch B."/>
            <person name="Kono T."/>
            <person name="Mallez S."/>
            <person name="Becker A."/>
            <person name="Gohl D.M."/>
            <person name="Silverstein K.A.T."/>
            <person name="Koren S."/>
            <person name="Bechman K.B."/>
            <person name="Herman A."/>
            <person name="Abrahante J.E."/>
            <person name="Garbe J."/>
        </authorList>
    </citation>
    <scope>NUCLEOTIDE SEQUENCE</scope>
    <source>
        <strain evidence="1">Duluth1</strain>
        <tissue evidence="1">Whole animal</tissue>
    </source>
</reference>
<proteinExistence type="predicted"/>
<keyword evidence="2" id="KW-1185">Reference proteome</keyword>
<name>A0A9D4K0E6_DREPO</name>
<evidence type="ECO:0000313" key="1">
    <source>
        <dbReference type="EMBL" id="KAH3826773.1"/>
    </source>
</evidence>
<sequence>MVRHNILNAHLYRKYKRVLSPLCPCGVEEQTAEHFLQRCKRHDQERAAKWSEDTTPNRKCMEVWKI</sequence>
<dbReference type="AlphaFoldDB" id="A0A9D4K0E6"/>
<evidence type="ECO:0000313" key="2">
    <source>
        <dbReference type="Proteomes" id="UP000828390"/>
    </source>
</evidence>
<dbReference type="EMBL" id="JAIWYP010000005">
    <property type="protein sequence ID" value="KAH3826773.1"/>
    <property type="molecule type" value="Genomic_DNA"/>
</dbReference>
<protein>
    <recommendedName>
        <fullName evidence="3">Reverse transcriptase</fullName>
    </recommendedName>
</protein>
<gene>
    <name evidence="1" type="ORF">DPMN_128684</name>
</gene>
<comment type="caution">
    <text evidence="1">The sequence shown here is derived from an EMBL/GenBank/DDBJ whole genome shotgun (WGS) entry which is preliminary data.</text>
</comment>
<evidence type="ECO:0008006" key="3">
    <source>
        <dbReference type="Google" id="ProtNLM"/>
    </source>
</evidence>
<dbReference type="Proteomes" id="UP000828390">
    <property type="component" value="Unassembled WGS sequence"/>
</dbReference>
<organism evidence="1 2">
    <name type="scientific">Dreissena polymorpha</name>
    <name type="common">Zebra mussel</name>
    <name type="synonym">Mytilus polymorpha</name>
    <dbReference type="NCBI Taxonomy" id="45954"/>
    <lineage>
        <taxon>Eukaryota</taxon>
        <taxon>Metazoa</taxon>
        <taxon>Spiralia</taxon>
        <taxon>Lophotrochozoa</taxon>
        <taxon>Mollusca</taxon>
        <taxon>Bivalvia</taxon>
        <taxon>Autobranchia</taxon>
        <taxon>Heteroconchia</taxon>
        <taxon>Euheterodonta</taxon>
        <taxon>Imparidentia</taxon>
        <taxon>Neoheterodontei</taxon>
        <taxon>Myida</taxon>
        <taxon>Dreissenoidea</taxon>
        <taxon>Dreissenidae</taxon>
        <taxon>Dreissena</taxon>
    </lineage>
</organism>
<reference evidence="1" key="1">
    <citation type="journal article" date="2019" name="bioRxiv">
        <title>The Genome of the Zebra Mussel, Dreissena polymorpha: A Resource for Invasive Species Research.</title>
        <authorList>
            <person name="McCartney M.A."/>
            <person name="Auch B."/>
            <person name="Kono T."/>
            <person name="Mallez S."/>
            <person name="Zhang Y."/>
            <person name="Obille A."/>
            <person name="Becker A."/>
            <person name="Abrahante J.E."/>
            <person name="Garbe J."/>
            <person name="Badalamenti J.P."/>
            <person name="Herman A."/>
            <person name="Mangelson H."/>
            <person name="Liachko I."/>
            <person name="Sullivan S."/>
            <person name="Sone E.D."/>
            <person name="Koren S."/>
            <person name="Silverstein K.A.T."/>
            <person name="Beckman K.B."/>
            <person name="Gohl D.M."/>
        </authorList>
    </citation>
    <scope>NUCLEOTIDE SEQUENCE</scope>
    <source>
        <strain evidence="1">Duluth1</strain>
        <tissue evidence="1">Whole animal</tissue>
    </source>
</reference>
<accession>A0A9D4K0E6</accession>